<evidence type="ECO:0000313" key="2">
    <source>
        <dbReference type="EMBL" id="EYB98417.1"/>
    </source>
</evidence>
<evidence type="ECO:0000313" key="3">
    <source>
        <dbReference type="Proteomes" id="UP000024635"/>
    </source>
</evidence>
<keyword evidence="3" id="KW-1185">Reference proteome</keyword>
<feature type="compositionally biased region" description="Basic residues" evidence="1">
    <location>
        <begin position="137"/>
        <end position="148"/>
    </location>
</feature>
<accession>A0A016T6X4</accession>
<feature type="region of interest" description="Disordered" evidence="1">
    <location>
        <begin position="108"/>
        <end position="169"/>
    </location>
</feature>
<comment type="caution">
    <text evidence="2">The sequence shown here is derived from an EMBL/GenBank/DDBJ whole genome shotgun (WGS) entry which is preliminary data.</text>
</comment>
<feature type="compositionally biased region" description="Basic and acidic residues" evidence="1">
    <location>
        <begin position="120"/>
        <end position="133"/>
    </location>
</feature>
<reference evidence="3" key="1">
    <citation type="journal article" date="2015" name="Nat. Genet.">
        <title>The genome and transcriptome of the zoonotic hookworm Ancylostoma ceylanicum identify infection-specific gene families.</title>
        <authorList>
            <person name="Schwarz E.M."/>
            <person name="Hu Y."/>
            <person name="Antoshechkin I."/>
            <person name="Miller M.M."/>
            <person name="Sternberg P.W."/>
            <person name="Aroian R.V."/>
        </authorList>
    </citation>
    <scope>NUCLEOTIDE SEQUENCE</scope>
    <source>
        <strain evidence="3">HY135</strain>
    </source>
</reference>
<evidence type="ECO:0000256" key="1">
    <source>
        <dbReference type="SAM" id="MobiDB-lite"/>
    </source>
</evidence>
<proteinExistence type="predicted"/>
<dbReference type="AlphaFoldDB" id="A0A016T6X4"/>
<name>A0A016T6X4_9BILA</name>
<gene>
    <name evidence="2" type="primary">Acey_s0131.g1612</name>
    <name evidence="2" type="ORF">Y032_0131g1612</name>
</gene>
<dbReference type="OrthoDB" id="5853607at2759"/>
<protein>
    <submittedName>
        <fullName evidence="2">Uncharacterized protein</fullName>
    </submittedName>
</protein>
<organism evidence="2 3">
    <name type="scientific">Ancylostoma ceylanicum</name>
    <dbReference type="NCBI Taxonomy" id="53326"/>
    <lineage>
        <taxon>Eukaryota</taxon>
        <taxon>Metazoa</taxon>
        <taxon>Ecdysozoa</taxon>
        <taxon>Nematoda</taxon>
        <taxon>Chromadorea</taxon>
        <taxon>Rhabditida</taxon>
        <taxon>Rhabditina</taxon>
        <taxon>Rhabditomorpha</taxon>
        <taxon>Strongyloidea</taxon>
        <taxon>Ancylostomatidae</taxon>
        <taxon>Ancylostomatinae</taxon>
        <taxon>Ancylostoma</taxon>
    </lineage>
</organism>
<dbReference type="Proteomes" id="UP000024635">
    <property type="component" value="Unassembled WGS sequence"/>
</dbReference>
<dbReference type="EMBL" id="JARK01001467">
    <property type="protein sequence ID" value="EYB98417.1"/>
    <property type="molecule type" value="Genomic_DNA"/>
</dbReference>
<sequence>MWLQCGCRVFLIAGPRPRDENSWYRVATQARIHMNGFLEDHQELMPQVVDKLVVENGTIDPNSPAYAVAVLDDDSGWLPERQARLFYKYLTRQLAPFLAFDPLPVHKRPRVVTGEPSTAARERDYPAVKDGRVNKNAQRRKEQRKRRSEARAAARALEQLQMGKTGETE</sequence>